<dbReference type="GO" id="GO:0004252">
    <property type="term" value="F:serine-type endopeptidase activity"/>
    <property type="evidence" value="ECO:0007669"/>
    <property type="project" value="InterPro"/>
</dbReference>
<comment type="similarity">
    <text evidence="4">Belongs to the peptidase S26 family.</text>
</comment>
<evidence type="ECO:0000313" key="15">
    <source>
        <dbReference type="EMBL" id="EEF52472.1"/>
    </source>
</evidence>
<dbReference type="SUPFAM" id="SSF51306">
    <property type="entry name" value="LexA/Signal peptidase"/>
    <property type="match status" value="1"/>
</dbReference>
<dbReference type="InterPro" id="IPR019758">
    <property type="entry name" value="Pept_S26A_signal_pept_1_CS"/>
</dbReference>
<sequence length="831" mass="92608">MAIRVTFTYSGYVAQSIASCAGIRVGNCRSLHECFVRSRIFASPTNQNVDLEPPAPRPSRVFQSGGYRKSSTSLYSTIAGEIFGNNCKSPIAVGLIELMKSTAGVGVSGSTGVFGISPLKASSILPVLQGSRWLPCNEPSPGQKNNEPSTRQNSSDVDRGGTVKCVKNGSSSSCCTTATTTVTLEINGNELDKGGSWLSRVLSSFSEDAKAIFTAATVNFLFRSALAEPRSIPSTSMCPTLDVGDRVLAEKVSFIFRQPEVSDIVIFKAPPILQEIGYSSGDVFIKRIVATAGDIVEVREGKLYVNGVIQHEDFILEPLAYEMEPVLVPEGYVFVMGDNRNNSFDSHNWGPLPIKNIVGRHYDQWLGDVGSRSSFFLLPLCCGRRVEEASDVATLSRAKHTFWIYVLLNLAIDELDDRQESRLLASQAVDVESNINNAMNCRRLPCSLIFLLFQTLPTLILAINIPDPNHHITNNNTDILEDVLKEISERHNWDLERIRTSKLKVSKIRFGTAQRYEFRIRFGKMSLIFKFPDEVYSWKRYNKKNDDFENSVKEIGTAAVLDTFKVEGPFDLWIGGQDHLSLSLPLNVSHSSLKRMLVGEGITVEVKDAQQLSIFQTFDPSFSMNGRVKINKGKSGFCLFWRQLCMPLLPIRVIGSASLIAYKTRNPDAPVETTLLSEGTIKLLSEKCYSDDLYKNQAQLSHFLSLKIDRLGKLLRTFLGNQMELSGFLRSNVKAATIIRFQLELEKNIGSSATLHDALEDWRTRPTIERVYFEVLARVEDEKLRPVVVKKVRPFIAVDSASWSNLMSNLSFTKFPSILVPPEALTLDVKW</sequence>
<evidence type="ECO:0000256" key="11">
    <source>
        <dbReference type="ARBA" id="ARBA00023136"/>
    </source>
</evidence>
<dbReference type="EC" id="3.4.21.89" evidence="5"/>
<keyword evidence="16" id="KW-1185">Reference proteome</keyword>
<keyword evidence="7" id="KW-0934">Plastid</keyword>
<name>B9R7J2_RICCO</name>
<keyword evidence="9 15" id="KW-0378">Hydrolase</keyword>
<dbReference type="GO" id="GO:0009534">
    <property type="term" value="C:chloroplast thylakoid"/>
    <property type="evidence" value="ECO:0007669"/>
    <property type="project" value="UniProtKB-ARBA"/>
</dbReference>
<keyword evidence="10" id="KW-0809">Transit peptide</keyword>
<evidence type="ECO:0000256" key="13">
    <source>
        <dbReference type="SAM" id="MobiDB-lite"/>
    </source>
</evidence>
<dbReference type="GO" id="GO:0006465">
    <property type="term" value="P:signal peptide processing"/>
    <property type="evidence" value="ECO:0007669"/>
    <property type="project" value="InterPro"/>
</dbReference>
<dbReference type="PROSITE" id="PS00761">
    <property type="entry name" value="SPASE_I_3"/>
    <property type="match status" value="1"/>
</dbReference>
<feature type="domain" description="Peptidase S26" evidence="14">
    <location>
        <begin position="209"/>
        <end position="360"/>
    </location>
</feature>
<evidence type="ECO:0000259" key="14">
    <source>
        <dbReference type="Pfam" id="PF10502"/>
    </source>
</evidence>
<dbReference type="eggNOG" id="KOG0171">
    <property type="taxonomic scope" value="Eukaryota"/>
</dbReference>
<dbReference type="InterPro" id="IPR000223">
    <property type="entry name" value="Pept_S26A_signal_pept_1"/>
</dbReference>
<dbReference type="InterPro" id="IPR019756">
    <property type="entry name" value="Pept_S26A_signal_pept_1_Ser-AS"/>
</dbReference>
<evidence type="ECO:0000256" key="3">
    <source>
        <dbReference type="ARBA" id="ARBA00004370"/>
    </source>
</evidence>
<dbReference type="Gene3D" id="2.10.109.10">
    <property type="entry name" value="Umud Fragment, subunit A"/>
    <property type="match status" value="1"/>
</dbReference>
<dbReference type="STRING" id="3988.B9R7J2"/>
<dbReference type="InterPro" id="IPR053283">
    <property type="entry name" value="TUNICAMYCIN_INDUCED_1"/>
</dbReference>
<gene>
    <name evidence="15" type="ORF">RCOM_1592330</name>
</gene>
<evidence type="ECO:0000256" key="2">
    <source>
        <dbReference type="ARBA" id="ARBA00004229"/>
    </source>
</evidence>
<dbReference type="InterPro" id="IPR019533">
    <property type="entry name" value="Peptidase_S26"/>
</dbReference>
<comment type="subcellular location">
    <subcellularLocation>
        <location evidence="3">Membrane</location>
    </subcellularLocation>
    <subcellularLocation>
        <location evidence="2">Plastid</location>
        <location evidence="2">Chloroplast</location>
    </subcellularLocation>
</comment>
<dbReference type="CDD" id="cd06530">
    <property type="entry name" value="S26_SPase_I"/>
    <property type="match status" value="1"/>
</dbReference>
<dbReference type="NCBIfam" id="TIGR02227">
    <property type="entry name" value="sigpep_I_bact"/>
    <property type="match status" value="1"/>
</dbReference>
<protein>
    <recommendedName>
        <fullName evidence="5">signal peptidase I</fullName>
        <ecNumber evidence="5">3.4.21.89</ecNumber>
    </recommendedName>
</protein>
<keyword evidence="11" id="KW-0472">Membrane</keyword>
<dbReference type="Pfam" id="PF10502">
    <property type="entry name" value="Peptidase_S26"/>
    <property type="match status" value="1"/>
</dbReference>
<proteinExistence type="inferred from homology"/>
<dbReference type="PROSITE" id="PS51257">
    <property type="entry name" value="PROKAR_LIPOPROTEIN"/>
    <property type="match status" value="1"/>
</dbReference>
<evidence type="ECO:0000256" key="10">
    <source>
        <dbReference type="ARBA" id="ARBA00022946"/>
    </source>
</evidence>
<evidence type="ECO:0000256" key="8">
    <source>
        <dbReference type="ARBA" id="ARBA00022670"/>
    </source>
</evidence>
<feature type="active site" evidence="12">
    <location>
        <position position="236"/>
    </location>
</feature>
<dbReference type="Proteomes" id="UP000008311">
    <property type="component" value="Unassembled WGS sequence"/>
</dbReference>
<dbReference type="AlphaFoldDB" id="B9R7J2"/>
<feature type="region of interest" description="Disordered" evidence="13">
    <location>
        <begin position="47"/>
        <end position="67"/>
    </location>
</feature>
<dbReference type="PANTHER" id="PTHR34454">
    <property type="entry name" value="TUNICAMYCIN INDUCED PROTEIN"/>
    <property type="match status" value="1"/>
</dbReference>
<dbReference type="FunFam" id="2.10.109.10:FF:000012">
    <property type="entry name" value="Peptidase/ serine-type peptidase"/>
    <property type="match status" value="1"/>
</dbReference>
<evidence type="ECO:0000256" key="5">
    <source>
        <dbReference type="ARBA" id="ARBA00013208"/>
    </source>
</evidence>
<accession>B9R7J2</accession>
<evidence type="ECO:0000256" key="7">
    <source>
        <dbReference type="ARBA" id="ARBA00022640"/>
    </source>
</evidence>
<dbReference type="EMBL" id="EQ973772">
    <property type="protein sequence ID" value="EEF52472.1"/>
    <property type="molecule type" value="Genomic_DNA"/>
</dbReference>
<keyword evidence="6" id="KW-0150">Chloroplast</keyword>
<dbReference type="GO" id="GO:0016020">
    <property type="term" value="C:membrane"/>
    <property type="evidence" value="ECO:0007669"/>
    <property type="project" value="UniProtKB-SubCell"/>
</dbReference>
<feature type="region of interest" description="Disordered" evidence="13">
    <location>
        <begin position="135"/>
        <end position="161"/>
    </location>
</feature>
<dbReference type="PRINTS" id="PR00727">
    <property type="entry name" value="LEADERPTASE"/>
</dbReference>
<comment type="catalytic activity">
    <reaction evidence="1">
        <text>Cleavage of hydrophobic, N-terminal signal or leader sequences from secreted and periplasmic proteins.</text>
        <dbReference type="EC" id="3.4.21.89"/>
    </reaction>
</comment>
<evidence type="ECO:0000256" key="6">
    <source>
        <dbReference type="ARBA" id="ARBA00022528"/>
    </source>
</evidence>
<organism evidence="15 16">
    <name type="scientific">Ricinus communis</name>
    <name type="common">Castor bean</name>
    <dbReference type="NCBI Taxonomy" id="3988"/>
    <lineage>
        <taxon>Eukaryota</taxon>
        <taxon>Viridiplantae</taxon>
        <taxon>Streptophyta</taxon>
        <taxon>Embryophyta</taxon>
        <taxon>Tracheophyta</taxon>
        <taxon>Spermatophyta</taxon>
        <taxon>Magnoliopsida</taxon>
        <taxon>eudicotyledons</taxon>
        <taxon>Gunneridae</taxon>
        <taxon>Pentapetalae</taxon>
        <taxon>rosids</taxon>
        <taxon>fabids</taxon>
        <taxon>Malpighiales</taxon>
        <taxon>Euphorbiaceae</taxon>
        <taxon>Acalyphoideae</taxon>
        <taxon>Acalypheae</taxon>
        <taxon>Ricinus</taxon>
    </lineage>
</organism>
<feature type="compositionally biased region" description="Polar residues" evidence="13">
    <location>
        <begin position="140"/>
        <end position="155"/>
    </location>
</feature>
<dbReference type="GO" id="GO:0009003">
    <property type="term" value="F:signal peptidase activity"/>
    <property type="evidence" value="ECO:0007669"/>
    <property type="project" value="UniProtKB-EC"/>
</dbReference>
<keyword evidence="8" id="KW-0645">Protease</keyword>
<evidence type="ECO:0000256" key="1">
    <source>
        <dbReference type="ARBA" id="ARBA00000677"/>
    </source>
</evidence>
<evidence type="ECO:0000256" key="4">
    <source>
        <dbReference type="ARBA" id="ARBA00009370"/>
    </source>
</evidence>
<feature type="active site" evidence="12">
    <location>
        <position position="286"/>
    </location>
</feature>
<evidence type="ECO:0000256" key="9">
    <source>
        <dbReference type="ARBA" id="ARBA00022801"/>
    </source>
</evidence>
<evidence type="ECO:0000256" key="12">
    <source>
        <dbReference type="PIRSR" id="PIRSR600223-1"/>
    </source>
</evidence>
<dbReference type="PROSITE" id="PS00501">
    <property type="entry name" value="SPASE_I_1"/>
    <property type="match status" value="1"/>
</dbReference>
<reference evidence="16" key="1">
    <citation type="journal article" date="2010" name="Nat. Biotechnol.">
        <title>Draft genome sequence of the oilseed species Ricinus communis.</title>
        <authorList>
            <person name="Chan A.P."/>
            <person name="Crabtree J."/>
            <person name="Zhao Q."/>
            <person name="Lorenzi H."/>
            <person name="Orvis J."/>
            <person name="Puiu D."/>
            <person name="Melake-Berhan A."/>
            <person name="Jones K.M."/>
            <person name="Redman J."/>
            <person name="Chen G."/>
            <person name="Cahoon E.B."/>
            <person name="Gedil M."/>
            <person name="Stanke M."/>
            <person name="Haas B.J."/>
            <person name="Wortman J.R."/>
            <person name="Fraser-Liggett C.M."/>
            <person name="Ravel J."/>
            <person name="Rabinowicz P.D."/>
        </authorList>
    </citation>
    <scope>NUCLEOTIDE SEQUENCE [LARGE SCALE GENOMIC DNA]</scope>
    <source>
        <strain evidence="16">cv. Hale</strain>
    </source>
</reference>
<dbReference type="InterPro" id="IPR036286">
    <property type="entry name" value="LexA/Signal_pep-like_sf"/>
</dbReference>
<evidence type="ECO:0000313" key="16">
    <source>
        <dbReference type="Proteomes" id="UP000008311"/>
    </source>
</evidence>
<dbReference type="PANTHER" id="PTHR34454:SF3">
    <property type="entry name" value="PEPTIDASE I, PUTATIVE-RELATED"/>
    <property type="match status" value="1"/>
</dbReference>
<dbReference type="InParanoid" id="B9R7J2"/>